<protein>
    <submittedName>
        <fullName evidence="2">Uncharacterized protein</fullName>
    </submittedName>
</protein>
<gene>
    <name evidence="2" type="ORF">K59PH2_LOCUS7</name>
</gene>
<feature type="compositionally biased region" description="Basic and acidic residues" evidence="1">
    <location>
        <begin position="99"/>
        <end position="111"/>
    </location>
</feature>
<evidence type="ECO:0000313" key="3">
    <source>
        <dbReference type="Proteomes" id="UP001295833"/>
    </source>
</evidence>
<sequence length="111" mass="12768">MSMNPKAQKRRYGIDEAQAIAVEEYRRRLYGEALTPQGTEARKQVKRLMTHRYKPAVISSNDFSESKHMRKTSAKSNQGNVRAIGNKTDVKVNSYWTSKRGDNLPADHRMK</sequence>
<accession>A0AAD2GR31</accession>
<evidence type="ECO:0000256" key="1">
    <source>
        <dbReference type="SAM" id="MobiDB-lite"/>
    </source>
</evidence>
<evidence type="ECO:0000313" key="2">
    <source>
        <dbReference type="EMBL" id="CAK1256697.1"/>
    </source>
</evidence>
<organism evidence="2 3">
    <name type="scientific">Klebsiella phage vB_Kpl_K59PH2</name>
    <dbReference type="NCBI Taxonomy" id="3071671"/>
    <lineage>
        <taxon>Viruses</taxon>
        <taxon>Duplodnaviria</taxon>
        <taxon>Heunggongvirae</taxon>
        <taxon>Uroviricota</taxon>
        <taxon>Caudoviricetes</taxon>
        <taxon>Autographivirales</taxon>
        <taxon>Autonotataviridae</taxon>
        <taxon>Melnykvirinae</taxon>
        <taxon>Cullenvirus</taxon>
        <taxon>Cullenvirus K59PH2</taxon>
    </lineage>
</organism>
<name>A0AAD2GR31_9CAUD</name>
<feature type="region of interest" description="Disordered" evidence="1">
    <location>
        <begin position="59"/>
        <end position="86"/>
    </location>
</feature>
<reference evidence="2 3" key="1">
    <citation type="submission" date="2023-10" db="EMBL/GenBank/DDBJ databases">
        <authorList>
            <person name="Robby Concha-Eloko"/>
            <person name="Pilar Barberan- Martinez"/>
            <person name="Rafael Sanjuan"/>
            <person name="Pilar Domingo-Calap"/>
        </authorList>
    </citation>
    <scope>NUCLEOTIDE SEQUENCE [LARGE SCALE GENOMIC DNA]</scope>
</reference>
<dbReference type="Proteomes" id="UP001295833">
    <property type="component" value="Chromosome"/>
</dbReference>
<dbReference type="EMBL" id="OY757063">
    <property type="protein sequence ID" value="CAK1256697.1"/>
    <property type="molecule type" value="Genomic_DNA"/>
</dbReference>
<feature type="region of interest" description="Disordered" evidence="1">
    <location>
        <begin position="92"/>
        <end position="111"/>
    </location>
</feature>
<proteinExistence type="predicted"/>
<keyword evidence="3" id="KW-1185">Reference proteome</keyword>